<comment type="caution">
    <text evidence="11">The sequence shown here is derived from an EMBL/GenBank/DDBJ whole genome shotgun (WGS) entry which is preliminary data.</text>
</comment>
<keyword evidence="4" id="KW-0560">Oxidoreductase</keyword>
<keyword evidence="6" id="KW-1133">Transmembrane helix</keyword>
<dbReference type="InterPro" id="IPR045266">
    <property type="entry name" value="DOH_DOMON"/>
</dbReference>
<dbReference type="PROSITE" id="PS50292">
    <property type="entry name" value="PEROXIDASE_3"/>
    <property type="match status" value="1"/>
</dbReference>
<dbReference type="PROSITE" id="PS50836">
    <property type="entry name" value="DOMON"/>
    <property type="match status" value="1"/>
</dbReference>
<dbReference type="PROSITE" id="PS50255">
    <property type="entry name" value="CYTOCHROME_B5_2"/>
    <property type="match status" value="1"/>
</dbReference>
<sequence length="1410" mass="160333">MYSGLLTIFLFIACFSLPFIVETRLINGSDNNAINPIAGTPGQPFLRAISSLNFNQNFSPITSPTDFLGLNPSGPTTIKCTDSIPAGLYPMPRCISDVITKYNTPLYDVNASLSYRSFRKTGHFATFFGQYISFDITSSRNTNPTYPMFLPADDPFYNPNHNFTSSPYQLSVPFLPANRSAGNNDTNQATRNPLLSGINHVTPFLDLNNIYGISDQDAINRLRDTSTNRGKLKTSIINGQEFPPKNSSDGSYVWGTFSRAYSIFTLAIQTIWIREHNRLCDELYQKHGNTWTDEQYFQEARRWVIAFYQKAVAEEYVGAVLGRPLPAYQKYDPNLKPGVDTFFSTVTFRYGHNEYGDTLYDLSLNDIANLTILENLGLERVLWSMILQRQEEVDIFLADATKNVVNFDNNVYDLAAFDIIRSRDRGIPLYNVVRQYFGFPKAQSFADISNKSIIQKNLAKVYPNGIETVEAWVGVMSEDHLDGSNFGMVMNASMVTQYSYLRDSDNFWYENPEMFTSDERLIIRNTTLRDIIIRNINNSVNFPQNLWSIQPQMTLNNNEDSNYLTKIGSWSQYIVRYRVDLTYVYFKIQLQTSDGNGWFGMGFGPEDDGMKGAEFIIGIISNGNVTLGNYHSDVGGYHPPLRDDIQDPTLVPKFSMSNTKAVTVEFKRLLRPPGKKPITNDILAYSPNSNAFSYHQNNRMLFRVNFYSNEIGSATSANLQRFVRLIHGCGMFITWWAHRSIQLVGGISISAFGAAAIATMVQTKTPHACDSFWWKFAYYCWIAIVIATFIIFDFWWRVEGAFNQILCIKYKSFVEKTMMHAHINFEDYISLPEFTWDEINERVQRGAYLVVCDGLLVDMCNFYNVHPGGSQILLSVIGTDITNDFYKSHSDKIVEDIDCSKALLIPKDTTSRNYSSVLAKHMKHLRGAKIFQKKMSVAKFIDNINVRYYSREPMAQHAHSRFAIQKMATMVIGKVNEKVCEKGLVIPGDGSTCQNIERKSVEIDTKSIKFHRYKLTSKKMVNANFNYPVMSFTFSKVHQDGKVYTGKFLPGHYIEVQSRVNNQIVIRSYTPLKGYLSKSFIIYVKIYPRGLFSQHLNEQLIGYEIQARGPFDVCDRNKSYLASTMIEPLSPAQKKIIFSPKKLYTPYSRLIGALPTAKTSLLNPDSPDGCWDELYMIAGGTGITPMLQLIKHHLEQSMKQKNDNDKFVTYKRMHLLFGNRKIEDVIDGELLEDIALSSRGQLTVTYCLSEPPPDWGGLRGRINKQIIKEWMNLMQSTFLLTPNKSQMDILQSQSIRHNINMQRQNSSPILEPQSPFMQLQSEETLKISSNLQYMSETTLPLSIESKSSIIQSEQPDDIQNYEDCIIDVVPNLEPVFLSKKSSSLAINPDLANAEESYGLLQGKIIVSGPA</sequence>
<accession>A0ABN7ULI2</accession>
<comment type="subcellular location">
    <subcellularLocation>
        <location evidence="2">Secreted</location>
    </subcellularLocation>
</comment>
<dbReference type="EMBL" id="CAJVQB010003737">
    <property type="protein sequence ID" value="CAG8616434.1"/>
    <property type="molecule type" value="Genomic_DNA"/>
</dbReference>
<evidence type="ECO:0000313" key="12">
    <source>
        <dbReference type="Proteomes" id="UP000789901"/>
    </source>
</evidence>
<dbReference type="InterPro" id="IPR001199">
    <property type="entry name" value="Cyt_B5-like_heme/steroid-bd"/>
</dbReference>
<evidence type="ECO:0000256" key="6">
    <source>
        <dbReference type="SAM" id="Phobius"/>
    </source>
</evidence>
<dbReference type="Gene3D" id="2.40.30.10">
    <property type="entry name" value="Translation factors"/>
    <property type="match status" value="1"/>
</dbReference>
<evidence type="ECO:0000256" key="5">
    <source>
        <dbReference type="ARBA" id="ARBA00023180"/>
    </source>
</evidence>
<feature type="signal peptide" evidence="7">
    <location>
        <begin position="1"/>
        <end position="23"/>
    </location>
</feature>
<evidence type="ECO:0000313" key="11">
    <source>
        <dbReference type="EMBL" id="CAG8616434.1"/>
    </source>
</evidence>
<feature type="non-terminal residue" evidence="11">
    <location>
        <position position="1410"/>
    </location>
</feature>
<evidence type="ECO:0000256" key="3">
    <source>
        <dbReference type="ARBA" id="ARBA00022525"/>
    </source>
</evidence>
<keyword evidence="5" id="KW-0325">Glycoprotein</keyword>
<evidence type="ECO:0000259" key="8">
    <source>
        <dbReference type="PROSITE" id="PS50255"/>
    </source>
</evidence>
<dbReference type="CDD" id="cd09631">
    <property type="entry name" value="DOMON_DOH"/>
    <property type="match status" value="1"/>
</dbReference>
<keyword evidence="6" id="KW-0472">Membrane</keyword>
<feature type="transmembrane region" description="Helical" evidence="6">
    <location>
        <begin position="741"/>
        <end position="761"/>
    </location>
</feature>
<feature type="domain" description="DOMON" evidence="9">
    <location>
        <begin position="571"/>
        <end position="697"/>
    </location>
</feature>
<evidence type="ECO:0000256" key="4">
    <source>
        <dbReference type="ARBA" id="ARBA00023002"/>
    </source>
</evidence>
<evidence type="ECO:0000256" key="1">
    <source>
        <dbReference type="ARBA" id="ARBA00001974"/>
    </source>
</evidence>
<dbReference type="SUPFAM" id="SSF63380">
    <property type="entry name" value="Riboflavin synthase domain-like"/>
    <property type="match status" value="1"/>
</dbReference>
<dbReference type="Gene3D" id="3.10.120.10">
    <property type="entry name" value="Cytochrome b5-like heme/steroid binding domain"/>
    <property type="match status" value="1"/>
</dbReference>
<dbReference type="PROSITE" id="PS51384">
    <property type="entry name" value="FAD_FR"/>
    <property type="match status" value="1"/>
</dbReference>
<dbReference type="InterPro" id="IPR017927">
    <property type="entry name" value="FAD-bd_FR_type"/>
</dbReference>
<dbReference type="InterPro" id="IPR005018">
    <property type="entry name" value="DOMON_domain"/>
</dbReference>
<proteinExistence type="predicted"/>
<dbReference type="InterPro" id="IPR036400">
    <property type="entry name" value="Cyt_B5-like_heme/steroid_sf"/>
</dbReference>
<keyword evidence="7" id="KW-0732">Signal</keyword>
<evidence type="ECO:0000259" key="9">
    <source>
        <dbReference type="PROSITE" id="PS50836"/>
    </source>
</evidence>
<dbReference type="SMART" id="SM00664">
    <property type="entry name" value="DoH"/>
    <property type="match status" value="1"/>
</dbReference>
<dbReference type="CDD" id="cd06183">
    <property type="entry name" value="cyt_b5_reduct_like"/>
    <property type="match status" value="1"/>
</dbReference>
<reference evidence="11 12" key="1">
    <citation type="submission" date="2021-06" db="EMBL/GenBank/DDBJ databases">
        <authorList>
            <person name="Kallberg Y."/>
            <person name="Tangrot J."/>
            <person name="Rosling A."/>
        </authorList>
    </citation>
    <scope>NUCLEOTIDE SEQUENCE [LARGE SCALE GENOMIC DNA]</scope>
    <source>
        <strain evidence="11 12">120-4 pot B 10/14</strain>
    </source>
</reference>
<dbReference type="InterPro" id="IPR037120">
    <property type="entry name" value="Haem_peroxidase_sf_animal"/>
</dbReference>
<keyword evidence="12" id="KW-1185">Reference proteome</keyword>
<dbReference type="InterPro" id="IPR039261">
    <property type="entry name" value="FNR_nucleotide-bd"/>
</dbReference>
<feature type="chain" id="PRO_5045705320" evidence="7">
    <location>
        <begin position="24"/>
        <end position="1410"/>
    </location>
</feature>
<dbReference type="InterPro" id="IPR019791">
    <property type="entry name" value="Haem_peroxidase_animal"/>
</dbReference>
<dbReference type="InterPro" id="IPR017938">
    <property type="entry name" value="Riboflavin_synthase-like_b-brl"/>
</dbReference>
<dbReference type="InterPro" id="IPR001433">
    <property type="entry name" value="OxRdtase_FAD/NAD-bd"/>
</dbReference>
<dbReference type="SUPFAM" id="SSF48113">
    <property type="entry name" value="Heme-dependent peroxidases"/>
    <property type="match status" value="1"/>
</dbReference>
<feature type="domain" description="Cytochrome b5 heme-binding" evidence="8">
    <location>
        <begin position="831"/>
        <end position="891"/>
    </location>
</feature>
<dbReference type="Pfam" id="PF00970">
    <property type="entry name" value="FAD_binding_6"/>
    <property type="match status" value="1"/>
</dbReference>
<dbReference type="SUPFAM" id="SSF52343">
    <property type="entry name" value="Ferredoxin reductase-like, C-terminal NADP-linked domain"/>
    <property type="match status" value="1"/>
</dbReference>
<dbReference type="Pfam" id="PF00175">
    <property type="entry name" value="NAD_binding_1"/>
    <property type="match status" value="1"/>
</dbReference>
<dbReference type="SUPFAM" id="SSF55856">
    <property type="entry name" value="Cytochrome b5-like heme/steroid binding domain"/>
    <property type="match status" value="1"/>
</dbReference>
<dbReference type="Gene3D" id="1.10.640.10">
    <property type="entry name" value="Haem peroxidase domain superfamily, animal type"/>
    <property type="match status" value="1"/>
</dbReference>
<evidence type="ECO:0000256" key="2">
    <source>
        <dbReference type="ARBA" id="ARBA00004613"/>
    </source>
</evidence>
<dbReference type="Pfam" id="PF03098">
    <property type="entry name" value="An_peroxidase"/>
    <property type="match status" value="1"/>
</dbReference>
<dbReference type="PANTHER" id="PTHR11475">
    <property type="entry name" value="OXIDASE/PEROXIDASE"/>
    <property type="match status" value="1"/>
</dbReference>
<evidence type="ECO:0000259" key="10">
    <source>
        <dbReference type="PROSITE" id="PS51384"/>
    </source>
</evidence>
<evidence type="ECO:0000256" key="7">
    <source>
        <dbReference type="SAM" id="SignalP"/>
    </source>
</evidence>
<feature type="transmembrane region" description="Helical" evidence="6">
    <location>
        <begin position="773"/>
        <end position="796"/>
    </location>
</feature>
<dbReference type="InterPro" id="IPR008333">
    <property type="entry name" value="Cbr1-like_FAD-bd_dom"/>
</dbReference>
<gene>
    <name evidence="11" type="ORF">GMARGA_LOCUS7615</name>
</gene>
<organism evidence="11 12">
    <name type="scientific">Gigaspora margarita</name>
    <dbReference type="NCBI Taxonomy" id="4874"/>
    <lineage>
        <taxon>Eukaryota</taxon>
        <taxon>Fungi</taxon>
        <taxon>Fungi incertae sedis</taxon>
        <taxon>Mucoromycota</taxon>
        <taxon>Glomeromycotina</taxon>
        <taxon>Glomeromycetes</taxon>
        <taxon>Diversisporales</taxon>
        <taxon>Gigasporaceae</taxon>
        <taxon>Gigaspora</taxon>
    </lineage>
</organism>
<name>A0ABN7ULI2_GIGMA</name>
<feature type="domain" description="FAD-binding FR-type" evidence="10">
    <location>
        <begin position="1008"/>
        <end position="1117"/>
    </location>
</feature>
<dbReference type="Pfam" id="PF00173">
    <property type="entry name" value="Cyt-b5"/>
    <property type="match status" value="1"/>
</dbReference>
<keyword evidence="3" id="KW-0964">Secreted</keyword>
<dbReference type="Gene3D" id="3.40.50.80">
    <property type="entry name" value="Nucleotide-binding domain of ferredoxin-NADP reductase (FNR) module"/>
    <property type="match status" value="1"/>
</dbReference>
<keyword evidence="6" id="KW-0812">Transmembrane</keyword>
<dbReference type="InterPro" id="IPR010255">
    <property type="entry name" value="Haem_peroxidase_sf"/>
</dbReference>
<dbReference type="PANTHER" id="PTHR11475:SF4">
    <property type="entry name" value="CHORION PEROXIDASE"/>
    <property type="match status" value="1"/>
</dbReference>
<dbReference type="Pfam" id="PF03351">
    <property type="entry name" value="DOMON"/>
    <property type="match status" value="1"/>
</dbReference>
<dbReference type="Proteomes" id="UP000789901">
    <property type="component" value="Unassembled WGS sequence"/>
</dbReference>
<protein>
    <submittedName>
        <fullName evidence="11">4520_t:CDS:1</fullName>
    </submittedName>
</protein>
<comment type="cofactor">
    <cofactor evidence="1">
        <name>FAD</name>
        <dbReference type="ChEBI" id="CHEBI:57692"/>
    </cofactor>
</comment>